<reference evidence="3" key="1">
    <citation type="submission" date="2023-03" db="EMBL/GenBank/DDBJ databases">
        <title>Massive genome expansion in bonnet fungi (Mycena s.s.) driven by repeated elements and novel gene families across ecological guilds.</title>
        <authorList>
            <consortium name="Lawrence Berkeley National Laboratory"/>
            <person name="Harder C.B."/>
            <person name="Miyauchi S."/>
            <person name="Viragh M."/>
            <person name="Kuo A."/>
            <person name="Thoen E."/>
            <person name="Andreopoulos B."/>
            <person name="Lu D."/>
            <person name="Skrede I."/>
            <person name="Drula E."/>
            <person name="Henrissat B."/>
            <person name="Morin E."/>
            <person name="Kohler A."/>
            <person name="Barry K."/>
            <person name="LaButti K."/>
            <person name="Morin E."/>
            <person name="Salamov A."/>
            <person name="Lipzen A."/>
            <person name="Mereny Z."/>
            <person name="Hegedus B."/>
            <person name="Baldrian P."/>
            <person name="Stursova M."/>
            <person name="Weitz H."/>
            <person name="Taylor A."/>
            <person name="Grigoriev I.V."/>
            <person name="Nagy L.G."/>
            <person name="Martin F."/>
            <person name="Kauserud H."/>
        </authorList>
    </citation>
    <scope>NUCLEOTIDE SEQUENCE</scope>
    <source>
        <strain evidence="3">CBHHK002</strain>
    </source>
</reference>
<name>A0AAD7ELA3_9AGAR</name>
<evidence type="ECO:0000256" key="2">
    <source>
        <dbReference type="SAM" id="Phobius"/>
    </source>
</evidence>
<organism evidence="3 4">
    <name type="scientific">Mycena albidolilacea</name>
    <dbReference type="NCBI Taxonomy" id="1033008"/>
    <lineage>
        <taxon>Eukaryota</taxon>
        <taxon>Fungi</taxon>
        <taxon>Dikarya</taxon>
        <taxon>Basidiomycota</taxon>
        <taxon>Agaricomycotina</taxon>
        <taxon>Agaricomycetes</taxon>
        <taxon>Agaricomycetidae</taxon>
        <taxon>Agaricales</taxon>
        <taxon>Marasmiineae</taxon>
        <taxon>Mycenaceae</taxon>
        <taxon>Mycena</taxon>
    </lineage>
</organism>
<evidence type="ECO:0000256" key="1">
    <source>
        <dbReference type="SAM" id="MobiDB-lite"/>
    </source>
</evidence>
<protein>
    <submittedName>
        <fullName evidence="3">Uncharacterized protein</fullName>
    </submittedName>
</protein>
<dbReference type="Proteomes" id="UP001218218">
    <property type="component" value="Unassembled WGS sequence"/>
</dbReference>
<feature type="region of interest" description="Disordered" evidence="1">
    <location>
        <begin position="1"/>
        <end position="42"/>
    </location>
</feature>
<keyword evidence="2" id="KW-1133">Transmembrane helix</keyword>
<feature type="region of interest" description="Disordered" evidence="1">
    <location>
        <begin position="80"/>
        <end position="107"/>
    </location>
</feature>
<keyword evidence="2" id="KW-0812">Transmembrane</keyword>
<comment type="caution">
    <text evidence="3">The sequence shown here is derived from an EMBL/GenBank/DDBJ whole genome shotgun (WGS) entry which is preliminary data.</text>
</comment>
<evidence type="ECO:0000313" key="3">
    <source>
        <dbReference type="EMBL" id="KAJ7331542.1"/>
    </source>
</evidence>
<evidence type="ECO:0000313" key="4">
    <source>
        <dbReference type="Proteomes" id="UP001218218"/>
    </source>
</evidence>
<dbReference type="AlphaFoldDB" id="A0AAD7ELA3"/>
<dbReference type="EMBL" id="JARIHO010000035">
    <property type="protein sequence ID" value="KAJ7331542.1"/>
    <property type="molecule type" value="Genomic_DNA"/>
</dbReference>
<keyword evidence="4" id="KW-1185">Reference proteome</keyword>
<gene>
    <name evidence="3" type="ORF">DFH08DRAFT_1021710</name>
</gene>
<feature type="transmembrane region" description="Helical" evidence="2">
    <location>
        <begin position="168"/>
        <end position="191"/>
    </location>
</feature>
<accession>A0AAD7ELA3</accession>
<proteinExistence type="predicted"/>
<sequence length="204" mass="21575">MLPATHGLASGTGPPARRSLLGSSRAQKEQQQPSGNFGLGEGGALLNGTATAHGNGNALARNALGNGHGSTSTVPQKRKLGISAGAGGSNVRHDEDGGGMRERRREGDRGKVISLDMIMSFDDRAGGGGNGEGGDEIRCCCGASADDIRENLPRYFAENILWPPKFRYFWQILSNLIGILAKVLALLHILWSPDIILLILHTKL</sequence>
<keyword evidence="2" id="KW-0472">Membrane</keyword>
<feature type="compositionally biased region" description="Polar residues" evidence="1">
    <location>
        <begin position="21"/>
        <end position="35"/>
    </location>
</feature>
<feature type="compositionally biased region" description="Basic and acidic residues" evidence="1">
    <location>
        <begin position="91"/>
        <end position="107"/>
    </location>
</feature>